<name>A0A7G5H2N0_9BACT</name>
<reference evidence="1 2" key="1">
    <citation type="submission" date="2020-07" db="EMBL/GenBank/DDBJ databases">
        <title>Spirosoma foliorum sp. nov., isolated from the leaves on the Nejang mountain Korea, Republic of.</title>
        <authorList>
            <person name="Ho H."/>
            <person name="Lee Y.-J."/>
            <person name="Nurcahyanto D.-A."/>
            <person name="Kim S.-G."/>
        </authorList>
    </citation>
    <scope>NUCLEOTIDE SEQUENCE [LARGE SCALE GENOMIC DNA]</scope>
    <source>
        <strain evidence="1 2">PL0136</strain>
    </source>
</reference>
<dbReference type="EMBL" id="CP059732">
    <property type="protein sequence ID" value="QMW05372.1"/>
    <property type="molecule type" value="Genomic_DNA"/>
</dbReference>
<sequence length="81" mass="9237">MSYIVDEILYDKISDIAIQVLEKERGEPFEPNEICSLEVDISGNQTPDDLIMLGVWLINTATEIKKKYTSIGKVRKSHKKP</sequence>
<dbReference type="Proteomes" id="UP000515369">
    <property type="component" value="Chromosome"/>
</dbReference>
<dbReference type="AlphaFoldDB" id="A0A7G5H2N0"/>
<dbReference type="RefSeq" id="WP_182462718.1">
    <property type="nucleotide sequence ID" value="NZ_CP059732.1"/>
</dbReference>
<gene>
    <name evidence="1" type="ORF">H3H32_11005</name>
</gene>
<dbReference type="KEGG" id="sfol:H3H32_11005"/>
<evidence type="ECO:0000313" key="1">
    <source>
        <dbReference type="EMBL" id="QMW05372.1"/>
    </source>
</evidence>
<accession>A0A7G5H2N0</accession>
<keyword evidence="2" id="KW-1185">Reference proteome</keyword>
<evidence type="ECO:0000313" key="2">
    <source>
        <dbReference type="Proteomes" id="UP000515369"/>
    </source>
</evidence>
<protein>
    <submittedName>
        <fullName evidence="1">Uncharacterized protein</fullName>
    </submittedName>
</protein>
<proteinExistence type="predicted"/>
<organism evidence="1 2">
    <name type="scientific">Spirosoma foliorum</name>
    <dbReference type="NCBI Taxonomy" id="2710596"/>
    <lineage>
        <taxon>Bacteria</taxon>
        <taxon>Pseudomonadati</taxon>
        <taxon>Bacteroidota</taxon>
        <taxon>Cytophagia</taxon>
        <taxon>Cytophagales</taxon>
        <taxon>Cytophagaceae</taxon>
        <taxon>Spirosoma</taxon>
    </lineage>
</organism>